<accession>A0A2G8K047</accession>
<dbReference type="Gene3D" id="1.10.3520.10">
    <property type="entry name" value="Glycolipid transfer protein"/>
    <property type="match status" value="1"/>
</dbReference>
<dbReference type="STRING" id="307972.A0A2G8K047"/>
<gene>
    <name evidence="3" type="ORF">BSL78_21817</name>
</gene>
<dbReference type="EMBL" id="MRZV01001028">
    <property type="protein sequence ID" value="PIK41339.1"/>
    <property type="molecule type" value="Genomic_DNA"/>
</dbReference>
<dbReference type="Proteomes" id="UP000230750">
    <property type="component" value="Unassembled WGS sequence"/>
</dbReference>
<dbReference type="OrthoDB" id="205255at2759"/>
<name>A0A2G8K047_STIJA</name>
<dbReference type="PANTHER" id="PTHR10219:SF25">
    <property type="entry name" value="PLECKSTRIN HOMOLOGY DOMAIN-CONTAINING FAMILY A MEMBER 8"/>
    <property type="match status" value="1"/>
</dbReference>
<reference evidence="3 4" key="1">
    <citation type="journal article" date="2017" name="PLoS Biol.">
        <title>The sea cucumber genome provides insights into morphological evolution and visceral regeneration.</title>
        <authorList>
            <person name="Zhang X."/>
            <person name="Sun L."/>
            <person name="Yuan J."/>
            <person name="Sun Y."/>
            <person name="Gao Y."/>
            <person name="Zhang L."/>
            <person name="Li S."/>
            <person name="Dai H."/>
            <person name="Hamel J.F."/>
            <person name="Liu C."/>
            <person name="Yu Y."/>
            <person name="Liu S."/>
            <person name="Lin W."/>
            <person name="Guo K."/>
            <person name="Jin S."/>
            <person name="Xu P."/>
            <person name="Storey K.B."/>
            <person name="Huan P."/>
            <person name="Zhang T."/>
            <person name="Zhou Y."/>
            <person name="Zhang J."/>
            <person name="Lin C."/>
            <person name="Li X."/>
            <person name="Xing L."/>
            <person name="Huo D."/>
            <person name="Sun M."/>
            <person name="Wang L."/>
            <person name="Mercier A."/>
            <person name="Li F."/>
            <person name="Yang H."/>
            <person name="Xiang J."/>
        </authorList>
    </citation>
    <scope>NUCLEOTIDE SEQUENCE [LARGE SCALE GENOMIC DNA]</scope>
    <source>
        <strain evidence="3">Shaxun</strain>
        <tissue evidence="3">Muscle</tissue>
    </source>
</reference>
<dbReference type="Pfam" id="PF08718">
    <property type="entry name" value="GLTP"/>
    <property type="match status" value="1"/>
</dbReference>
<dbReference type="GO" id="GO:1902387">
    <property type="term" value="F:ceramide 1-phosphate binding"/>
    <property type="evidence" value="ECO:0007669"/>
    <property type="project" value="TreeGrafter"/>
</dbReference>
<feature type="domain" description="Glycolipid transfer protein" evidence="2">
    <location>
        <begin position="4"/>
        <end position="85"/>
    </location>
</feature>
<evidence type="ECO:0000259" key="2">
    <source>
        <dbReference type="Pfam" id="PF08718"/>
    </source>
</evidence>
<keyword evidence="4" id="KW-1185">Reference proteome</keyword>
<dbReference type="PANTHER" id="PTHR10219">
    <property type="entry name" value="GLYCOLIPID TRANSFER PROTEIN-RELATED"/>
    <property type="match status" value="1"/>
</dbReference>
<dbReference type="SUPFAM" id="SSF110004">
    <property type="entry name" value="Glycolipid transfer protein, GLTP"/>
    <property type="match status" value="1"/>
</dbReference>
<evidence type="ECO:0000313" key="4">
    <source>
        <dbReference type="Proteomes" id="UP000230750"/>
    </source>
</evidence>
<sequence length="127" mass="14338">MERKVTDDKNSATDALIWLIRGLNFICTFVQLLSKHDETEENIQPCLQEAYDNALKVHHGFLARTSIPITFKMAPNYSDLIGALSNGVGKEIIMEDINNYVEVLQENINAIHGFYVQQELKDTPLGS</sequence>
<evidence type="ECO:0000256" key="1">
    <source>
        <dbReference type="ARBA" id="ARBA00022448"/>
    </source>
</evidence>
<dbReference type="GO" id="GO:1902388">
    <property type="term" value="F:ceramide 1-phosphate transfer activity"/>
    <property type="evidence" value="ECO:0007669"/>
    <property type="project" value="TreeGrafter"/>
</dbReference>
<dbReference type="GO" id="GO:0005829">
    <property type="term" value="C:cytosol"/>
    <property type="evidence" value="ECO:0007669"/>
    <property type="project" value="TreeGrafter"/>
</dbReference>
<dbReference type="AlphaFoldDB" id="A0A2G8K047"/>
<organism evidence="3 4">
    <name type="scientific">Stichopus japonicus</name>
    <name type="common">Sea cucumber</name>
    <dbReference type="NCBI Taxonomy" id="307972"/>
    <lineage>
        <taxon>Eukaryota</taxon>
        <taxon>Metazoa</taxon>
        <taxon>Echinodermata</taxon>
        <taxon>Eleutherozoa</taxon>
        <taxon>Echinozoa</taxon>
        <taxon>Holothuroidea</taxon>
        <taxon>Aspidochirotacea</taxon>
        <taxon>Aspidochirotida</taxon>
        <taxon>Stichopodidae</taxon>
        <taxon>Apostichopus</taxon>
    </lineage>
</organism>
<dbReference type="InterPro" id="IPR014830">
    <property type="entry name" value="Glycolipid_transfer_prot_dom"/>
</dbReference>
<protein>
    <submittedName>
        <fullName evidence="3">Putative glycolipid transfer protein B</fullName>
    </submittedName>
</protein>
<proteinExistence type="predicted"/>
<keyword evidence="1" id="KW-0813">Transport</keyword>
<dbReference type="InterPro" id="IPR036497">
    <property type="entry name" value="GLTP_sf"/>
</dbReference>
<comment type="caution">
    <text evidence="3">The sequence shown here is derived from an EMBL/GenBank/DDBJ whole genome shotgun (WGS) entry which is preliminary data.</text>
</comment>
<evidence type="ECO:0000313" key="3">
    <source>
        <dbReference type="EMBL" id="PIK41339.1"/>
    </source>
</evidence>
<dbReference type="GO" id="GO:0016020">
    <property type="term" value="C:membrane"/>
    <property type="evidence" value="ECO:0007669"/>
    <property type="project" value="TreeGrafter"/>
</dbReference>